<sequence length="120" mass="12262">MQFKLALVSFAVATLALPSPTPRNEAAGDCSTGDTQCCEQVITTIAEILSDPRFQALIPGALTLLTDASTEVVPELADLFGVTCSSIDVAGGGTCNQLPVCCDANDLGGAISINCVPMTL</sequence>
<evidence type="ECO:0000256" key="1">
    <source>
        <dbReference type="ARBA" id="ARBA00004191"/>
    </source>
</evidence>
<feature type="signal peptide" evidence="7">
    <location>
        <begin position="1"/>
        <end position="16"/>
    </location>
</feature>
<dbReference type="GO" id="GO:0009277">
    <property type="term" value="C:fungal-type cell wall"/>
    <property type="evidence" value="ECO:0007669"/>
    <property type="project" value="InterPro"/>
</dbReference>
<evidence type="ECO:0000256" key="5">
    <source>
        <dbReference type="ARBA" id="ARBA00023157"/>
    </source>
</evidence>
<comment type="subunit">
    <text evidence="6">Self-assembles to form functional amyloid fibrils called rodlets. Self-assembly into fibrillar rodlets occurs spontaneously at hydrophobic:hydrophilic interfaces and the rodlets further associate laterally to form amphipathic monolayers.</text>
</comment>
<keyword evidence="4 7" id="KW-0964">Secreted</keyword>
<protein>
    <recommendedName>
        <fullName evidence="7">Hydrophobin</fullName>
    </recommendedName>
</protein>
<accession>A0A9P5PL91</accession>
<evidence type="ECO:0000256" key="6">
    <source>
        <dbReference type="ARBA" id="ARBA00093546"/>
    </source>
</evidence>
<evidence type="ECO:0000256" key="7">
    <source>
        <dbReference type="RuleBase" id="RU365009"/>
    </source>
</evidence>
<comment type="similarity">
    <text evidence="2 7">Belongs to the fungal hydrophobin family.</text>
</comment>
<comment type="caution">
    <text evidence="8">The sequence shown here is derived from an EMBL/GenBank/DDBJ whole genome shotgun (WGS) entry which is preliminary data.</text>
</comment>
<dbReference type="CDD" id="cd23507">
    <property type="entry name" value="hydrophobin_I"/>
    <property type="match status" value="1"/>
</dbReference>
<dbReference type="AlphaFoldDB" id="A0A9P5PL91"/>
<evidence type="ECO:0000256" key="3">
    <source>
        <dbReference type="ARBA" id="ARBA00022512"/>
    </source>
</evidence>
<name>A0A9P5PL91_9AGAR</name>
<evidence type="ECO:0000313" key="9">
    <source>
        <dbReference type="Proteomes" id="UP000772434"/>
    </source>
</evidence>
<organism evidence="8 9">
    <name type="scientific">Rhodocollybia butyracea</name>
    <dbReference type="NCBI Taxonomy" id="206335"/>
    <lineage>
        <taxon>Eukaryota</taxon>
        <taxon>Fungi</taxon>
        <taxon>Dikarya</taxon>
        <taxon>Basidiomycota</taxon>
        <taxon>Agaricomycotina</taxon>
        <taxon>Agaricomycetes</taxon>
        <taxon>Agaricomycetidae</taxon>
        <taxon>Agaricales</taxon>
        <taxon>Marasmiineae</taxon>
        <taxon>Omphalotaceae</taxon>
        <taxon>Rhodocollybia</taxon>
    </lineage>
</organism>
<dbReference type="OrthoDB" id="2801305at2759"/>
<keyword evidence="5 7" id="KW-1015">Disulfide bond</keyword>
<reference evidence="8" key="1">
    <citation type="submission" date="2020-11" db="EMBL/GenBank/DDBJ databases">
        <authorList>
            <consortium name="DOE Joint Genome Institute"/>
            <person name="Ahrendt S."/>
            <person name="Riley R."/>
            <person name="Andreopoulos W."/>
            <person name="Labutti K."/>
            <person name="Pangilinan J."/>
            <person name="Ruiz-Duenas F.J."/>
            <person name="Barrasa J.M."/>
            <person name="Sanchez-Garcia M."/>
            <person name="Camarero S."/>
            <person name="Miyauchi S."/>
            <person name="Serrano A."/>
            <person name="Linde D."/>
            <person name="Babiker R."/>
            <person name="Drula E."/>
            <person name="Ayuso-Fernandez I."/>
            <person name="Pacheco R."/>
            <person name="Padilla G."/>
            <person name="Ferreira P."/>
            <person name="Barriuso J."/>
            <person name="Kellner H."/>
            <person name="Castanera R."/>
            <person name="Alfaro M."/>
            <person name="Ramirez L."/>
            <person name="Pisabarro A.G."/>
            <person name="Kuo A."/>
            <person name="Tritt A."/>
            <person name="Lipzen A."/>
            <person name="He G."/>
            <person name="Yan M."/>
            <person name="Ng V."/>
            <person name="Cullen D."/>
            <person name="Martin F."/>
            <person name="Rosso M.-N."/>
            <person name="Henrissat B."/>
            <person name="Hibbett D."/>
            <person name="Martinez A.T."/>
            <person name="Grigoriev I.V."/>
        </authorList>
    </citation>
    <scope>NUCLEOTIDE SEQUENCE</scope>
    <source>
        <strain evidence="8">AH 40177</strain>
    </source>
</reference>
<dbReference type="GO" id="GO:0005199">
    <property type="term" value="F:structural constituent of cell wall"/>
    <property type="evidence" value="ECO:0007669"/>
    <property type="project" value="InterPro"/>
</dbReference>
<proteinExistence type="inferred from homology"/>
<feature type="chain" id="PRO_5040544014" description="Hydrophobin" evidence="7">
    <location>
        <begin position="17"/>
        <end position="120"/>
    </location>
</feature>
<dbReference type="InterPro" id="IPR001338">
    <property type="entry name" value="Class_I_Hydrophobin"/>
</dbReference>
<dbReference type="SMART" id="SM00075">
    <property type="entry name" value="HYDRO"/>
    <property type="match status" value="1"/>
</dbReference>
<evidence type="ECO:0000256" key="4">
    <source>
        <dbReference type="ARBA" id="ARBA00022525"/>
    </source>
</evidence>
<evidence type="ECO:0000256" key="2">
    <source>
        <dbReference type="ARBA" id="ARBA00010446"/>
    </source>
</evidence>
<dbReference type="Proteomes" id="UP000772434">
    <property type="component" value="Unassembled WGS sequence"/>
</dbReference>
<keyword evidence="3 7" id="KW-0134">Cell wall</keyword>
<comment type="subcellular location">
    <subcellularLocation>
        <location evidence="1 7">Secreted</location>
        <location evidence="1 7">Cell wall</location>
    </subcellularLocation>
</comment>
<evidence type="ECO:0000313" key="8">
    <source>
        <dbReference type="EMBL" id="KAF9064105.1"/>
    </source>
</evidence>
<keyword evidence="7" id="KW-0732">Signal</keyword>
<gene>
    <name evidence="8" type="ORF">BDP27DRAFT_1367489</name>
</gene>
<dbReference type="Pfam" id="PF01185">
    <property type="entry name" value="Hydrophobin"/>
    <property type="match status" value="1"/>
</dbReference>
<dbReference type="EMBL" id="JADNRY010000131">
    <property type="protein sequence ID" value="KAF9064105.1"/>
    <property type="molecule type" value="Genomic_DNA"/>
</dbReference>
<keyword evidence="9" id="KW-1185">Reference proteome</keyword>